<comment type="caution">
    <text evidence="1">The sequence shown here is derived from an EMBL/GenBank/DDBJ whole genome shotgun (WGS) entry which is preliminary data.</text>
</comment>
<evidence type="ECO:0000313" key="2">
    <source>
        <dbReference type="Proteomes" id="UP001221898"/>
    </source>
</evidence>
<protein>
    <submittedName>
        <fullName evidence="1">Uncharacterized protein</fullName>
    </submittedName>
</protein>
<dbReference type="EMBL" id="JAINUG010000009">
    <property type="protein sequence ID" value="KAJ8415378.1"/>
    <property type="molecule type" value="Genomic_DNA"/>
</dbReference>
<sequence length="142" mass="16505">MCGRDGPGELKDTLFAEGITGAILFRRQSKPRWVRRCGSHEEEDRYGMMYEEETRTADKNIGSDCWPTFQLYVQRTWWSLKSCPDSYSLTCARPPTRPHKKLNIQLCSLCQAGGRNDTRRTREPLISILSYRRSRDLALPFL</sequence>
<evidence type="ECO:0000313" key="1">
    <source>
        <dbReference type="EMBL" id="KAJ8415378.1"/>
    </source>
</evidence>
<organism evidence="1 2">
    <name type="scientific">Aldrovandia affinis</name>
    <dbReference type="NCBI Taxonomy" id="143900"/>
    <lineage>
        <taxon>Eukaryota</taxon>
        <taxon>Metazoa</taxon>
        <taxon>Chordata</taxon>
        <taxon>Craniata</taxon>
        <taxon>Vertebrata</taxon>
        <taxon>Euteleostomi</taxon>
        <taxon>Actinopterygii</taxon>
        <taxon>Neopterygii</taxon>
        <taxon>Teleostei</taxon>
        <taxon>Notacanthiformes</taxon>
        <taxon>Halosauridae</taxon>
        <taxon>Aldrovandia</taxon>
    </lineage>
</organism>
<dbReference type="AlphaFoldDB" id="A0AAD7X064"/>
<accession>A0AAD7X064</accession>
<reference evidence="1" key="1">
    <citation type="journal article" date="2023" name="Science">
        <title>Genome structures resolve the early diversification of teleost fishes.</title>
        <authorList>
            <person name="Parey E."/>
            <person name="Louis A."/>
            <person name="Montfort J."/>
            <person name="Bouchez O."/>
            <person name="Roques C."/>
            <person name="Iampietro C."/>
            <person name="Lluch J."/>
            <person name="Castinel A."/>
            <person name="Donnadieu C."/>
            <person name="Desvignes T."/>
            <person name="Floi Bucao C."/>
            <person name="Jouanno E."/>
            <person name="Wen M."/>
            <person name="Mejri S."/>
            <person name="Dirks R."/>
            <person name="Jansen H."/>
            <person name="Henkel C."/>
            <person name="Chen W.J."/>
            <person name="Zahm M."/>
            <person name="Cabau C."/>
            <person name="Klopp C."/>
            <person name="Thompson A.W."/>
            <person name="Robinson-Rechavi M."/>
            <person name="Braasch I."/>
            <person name="Lecointre G."/>
            <person name="Bobe J."/>
            <person name="Postlethwait J.H."/>
            <person name="Berthelot C."/>
            <person name="Roest Crollius H."/>
            <person name="Guiguen Y."/>
        </authorList>
    </citation>
    <scope>NUCLEOTIDE SEQUENCE</scope>
    <source>
        <strain evidence="1">NC1722</strain>
    </source>
</reference>
<gene>
    <name evidence="1" type="ORF">AAFF_G00423580</name>
</gene>
<dbReference type="Proteomes" id="UP001221898">
    <property type="component" value="Unassembled WGS sequence"/>
</dbReference>
<keyword evidence="2" id="KW-1185">Reference proteome</keyword>
<name>A0AAD7X064_9TELE</name>
<proteinExistence type="predicted"/>